<gene>
    <name evidence="2" type="ORF">THAOC_03272</name>
</gene>
<dbReference type="AlphaFoldDB" id="K0TCY0"/>
<organism evidence="2 3">
    <name type="scientific">Thalassiosira oceanica</name>
    <name type="common">Marine diatom</name>
    <dbReference type="NCBI Taxonomy" id="159749"/>
    <lineage>
        <taxon>Eukaryota</taxon>
        <taxon>Sar</taxon>
        <taxon>Stramenopiles</taxon>
        <taxon>Ochrophyta</taxon>
        <taxon>Bacillariophyta</taxon>
        <taxon>Coscinodiscophyceae</taxon>
        <taxon>Thalassiosirophycidae</taxon>
        <taxon>Thalassiosirales</taxon>
        <taxon>Thalassiosiraceae</taxon>
        <taxon>Thalassiosira</taxon>
    </lineage>
</organism>
<evidence type="ECO:0000313" key="2">
    <source>
        <dbReference type="EMBL" id="EJK75019.1"/>
    </source>
</evidence>
<accession>K0TCY0</accession>
<reference evidence="2 3" key="1">
    <citation type="journal article" date="2012" name="Genome Biol.">
        <title>Genome and low-iron response of an oceanic diatom adapted to chronic iron limitation.</title>
        <authorList>
            <person name="Lommer M."/>
            <person name="Specht M."/>
            <person name="Roy A.S."/>
            <person name="Kraemer L."/>
            <person name="Andreson R."/>
            <person name="Gutowska M.A."/>
            <person name="Wolf J."/>
            <person name="Bergner S.V."/>
            <person name="Schilhabel M.B."/>
            <person name="Klostermeier U.C."/>
            <person name="Beiko R.G."/>
            <person name="Rosenstiel P."/>
            <person name="Hippler M."/>
            <person name="Laroche J."/>
        </authorList>
    </citation>
    <scope>NUCLEOTIDE SEQUENCE [LARGE SCALE GENOMIC DNA]</scope>
    <source>
        <strain evidence="2 3">CCMP1005</strain>
    </source>
</reference>
<evidence type="ECO:0000256" key="1">
    <source>
        <dbReference type="SAM" id="MobiDB-lite"/>
    </source>
</evidence>
<protein>
    <submittedName>
        <fullName evidence="2">Uncharacterized protein</fullName>
    </submittedName>
</protein>
<proteinExistence type="predicted"/>
<comment type="caution">
    <text evidence="2">The sequence shown here is derived from an EMBL/GenBank/DDBJ whole genome shotgun (WGS) entry which is preliminary data.</text>
</comment>
<name>K0TCY0_THAOC</name>
<feature type="region of interest" description="Disordered" evidence="1">
    <location>
        <begin position="109"/>
        <end position="135"/>
    </location>
</feature>
<evidence type="ECO:0000313" key="3">
    <source>
        <dbReference type="Proteomes" id="UP000266841"/>
    </source>
</evidence>
<keyword evidence="3" id="KW-1185">Reference proteome</keyword>
<dbReference type="EMBL" id="AGNL01003188">
    <property type="protein sequence ID" value="EJK75019.1"/>
    <property type="molecule type" value="Genomic_DNA"/>
</dbReference>
<dbReference type="Proteomes" id="UP000266841">
    <property type="component" value="Unassembled WGS sequence"/>
</dbReference>
<sequence>MDVSMAVAVAFGKREEGMVLEVFNERVLTVVLVALVDLLWLDPVRKLQYIASNLTSKRANLFRPIAFLDVIGGWKRLRNLEKPEIGSQRFRGFSSFSLKLVRGFSSRRETAKREEAGKNPPKPASREARKPAAPVSGFSYLRPGLLPGAGLRLRELRVYNRDCKLRSYKFARCKLSKLSPKFAPRFLIAD</sequence>